<comment type="subcellular location">
    <subcellularLocation>
        <location evidence="9">Cytoplasm</location>
    </subcellularLocation>
</comment>
<comment type="caution">
    <text evidence="12">The sequence shown here is derived from an EMBL/GenBank/DDBJ whole genome shotgun (WGS) entry which is preliminary data.</text>
</comment>
<feature type="active site" description="Cysteine sulfenic acid (-SOH) intermediate; for peroxidase activity" evidence="10">
    <location>
        <position position="61"/>
    </location>
</feature>
<dbReference type="GO" id="GO:0042744">
    <property type="term" value="P:hydrogen peroxide catabolic process"/>
    <property type="evidence" value="ECO:0007669"/>
    <property type="project" value="TreeGrafter"/>
</dbReference>
<dbReference type="PIRSF" id="PIRSF000239">
    <property type="entry name" value="AHPC"/>
    <property type="match status" value="1"/>
</dbReference>
<evidence type="ECO:0000256" key="1">
    <source>
        <dbReference type="ARBA" id="ARBA00009796"/>
    </source>
</evidence>
<comment type="similarity">
    <text evidence="7 9">Belongs to the peroxiredoxin family. Prx6 subfamily.</text>
</comment>
<dbReference type="NCBIfam" id="NF009668">
    <property type="entry name" value="PRK13189.1"/>
    <property type="match status" value="1"/>
</dbReference>
<organism evidence="12 13">
    <name type="scientific">Actinocrinis puniceicyclus</name>
    <dbReference type="NCBI Taxonomy" id="977794"/>
    <lineage>
        <taxon>Bacteria</taxon>
        <taxon>Bacillati</taxon>
        <taxon>Actinomycetota</taxon>
        <taxon>Actinomycetes</taxon>
        <taxon>Catenulisporales</taxon>
        <taxon>Actinospicaceae</taxon>
        <taxon>Actinocrinis</taxon>
    </lineage>
</organism>
<dbReference type="GO" id="GO:0008379">
    <property type="term" value="F:thioredoxin peroxidase activity"/>
    <property type="evidence" value="ECO:0007669"/>
    <property type="project" value="TreeGrafter"/>
</dbReference>
<keyword evidence="13" id="KW-1185">Reference proteome</keyword>
<dbReference type="Pfam" id="PF10417">
    <property type="entry name" value="1-cysPrx_C"/>
    <property type="match status" value="1"/>
</dbReference>
<evidence type="ECO:0000256" key="6">
    <source>
        <dbReference type="ARBA" id="ARBA00023284"/>
    </source>
</evidence>
<dbReference type="GO" id="GO:0045454">
    <property type="term" value="P:cell redox homeostasis"/>
    <property type="evidence" value="ECO:0007669"/>
    <property type="project" value="TreeGrafter"/>
</dbReference>
<dbReference type="Pfam" id="PF00578">
    <property type="entry name" value="AhpC-TSA"/>
    <property type="match status" value="1"/>
</dbReference>
<keyword evidence="6 9" id="KW-0676">Redox-active center</keyword>
<dbReference type="HAMAP" id="MF_00401">
    <property type="entry name" value="Peroxiredoxin"/>
    <property type="match status" value="1"/>
</dbReference>
<name>A0A8J7WUF1_9ACTN</name>
<accession>A0A8J7WUF1</accession>
<keyword evidence="5 9" id="KW-0560">Oxidoreductase</keyword>
<keyword evidence="4 9" id="KW-0049">Antioxidant</keyword>
<dbReference type="SUPFAM" id="SSF52833">
    <property type="entry name" value="Thioredoxin-like"/>
    <property type="match status" value="1"/>
</dbReference>
<dbReference type="Proteomes" id="UP000677913">
    <property type="component" value="Unassembled WGS sequence"/>
</dbReference>
<dbReference type="InterPro" id="IPR019479">
    <property type="entry name" value="Peroxiredoxin_C"/>
</dbReference>
<dbReference type="InterPro" id="IPR024706">
    <property type="entry name" value="Peroxiredoxin_AhpC-typ"/>
</dbReference>
<proteinExistence type="inferred from homology"/>
<evidence type="ECO:0000256" key="3">
    <source>
        <dbReference type="ARBA" id="ARBA00022559"/>
    </source>
</evidence>
<gene>
    <name evidence="12" type="ORF">KGA66_25005</name>
</gene>
<comment type="subunit">
    <text evidence="9">Homodecamer. Pentamer of dimers that assemble into a ring structure.</text>
</comment>
<dbReference type="InterPro" id="IPR022915">
    <property type="entry name" value="Peroxiredoxin_TDXH"/>
</dbReference>
<feature type="disulfide bond" description="Interchain (with Cys-61); in linked form" evidence="9">
    <location>
        <position position="224"/>
    </location>
</feature>
<evidence type="ECO:0000256" key="2">
    <source>
        <dbReference type="ARBA" id="ARBA00022490"/>
    </source>
</evidence>
<dbReference type="EMBL" id="JAGSXH010000139">
    <property type="protein sequence ID" value="MBS2966329.1"/>
    <property type="molecule type" value="Genomic_DNA"/>
</dbReference>
<evidence type="ECO:0000256" key="4">
    <source>
        <dbReference type="ARBA" id="ARBA00022862"/>
    </source>
</evidence>
<keyword evidence="2 9" id="KW-0963">Cytoplasm</keyword>
<keyword evidence="3 9" id="KW-0575">Peroxidase</keyword>
<sequence>MSVIERDVPDEQVVRGVGLPRLGEPAPDFEAVTTHGVLRLADYEGGWLVLFSHPADFTPVCTTEFIGFAEIYPQLRERGTELLGLSIDSVYSHIAWVRNIQEKTGVAIPFPVIADLDRKVATAYGMVMPGESATETARCVFVIDPRAVVRAMIYYPPTTGRNLQEIVRLIDALQAADTHHVATPAGWRPGERVIVPAPATTEQAAERVAESDAGEYECIDWYLCTKKV</sequence>
<evidence type="ECO:0000313" key="13">
    <source>
        <dbReference type="Proteomes" id="UP000677913"/>
    </source>
</evidence>
<dbReference type="InterPro" id="IPR013766">
    <property type="entry name" value="Thioredoxin_domain"/>
</dbReference>
<dbReference type="GO" id="GO:0005829">
    <property type="term" value="C:cytosol"/>
    <property type="evidence" value="ECO:0007669"/>
    <property type="project" value="TreeGrafter"/>
</dbReference>
<comment type="miscellaneous">
    <text evidence="9">The active site is a conserved redox-active cysteine residue, the peroxidatic cysteine (C(P)), which makes the nucleophilic attack on the peroxide substrate. The peroxide oxidizes the C(P)-SH to cysteine sulfenic acid (C(P)-SOH), which then reacts with another cysteine residue, the resolving cysteine (C(R)), to form a disulfide bridge. The disulfide is subsequently reduced by an appropriate electron donor to complete the catalytic cycle. Although the primary sequence of this enzyme is similar to those of the 1-Cys Prx6 enzymes, its catalytic properties resemble those of the typical 2-Cys Prxs and C(R) is provided by the other dimeric subunit to form an intersubunit disulfide. The disulfide is subsequently reduced by thioredoxin.</text>
</comment>
<feature type="active site" description="Cysteine sulfenic acid (-SOH) intermediate" evidence="9">
    <location>
        <position position="61"/>
    </location>
</feature>
<dbReference type="PROSITE" id="PS51352">
    <property type="entry name" value="THIOREDOXIN_2"/>
    <property type="match status" value="1"/>
</dbReference>
<feature type="disulfide bond" description="Alternate" evidence="9">
    <location>
        <begin position="218"/>
        <end position="224"/>
    </location>
</feature>
<evidence type="ECO:0000256" key="8">
    <source>
        <dbReference type="ARBA" id="ARBA00037420"/>
    </source>
</evidence>
<dbReference type="PANTHER" id="PTHR10681:SF128">
    <property type="entry name" value="THIOREDOXIN-DEPENDENT PEROXIDE REDUCTASE, MITOCHONDRIAL"/>
    <property type="match status" value="1"/>
</dbReference>
<dbReference type="InterPro" id="IPR050217">
    <property type="entry name" value="Peroxiredoxin"/>
</dbReference>
<comment type="catalytic activity">
    <reaction evidence="9">
        <text>a hydroperoxide + [thioredoxin]-dithiol = an alcohol + [thioredoxin]-disulfide + H2O</text>
        <dbReference type="Rhea" id="RHEA:62620"/>
        <dbReference type="Rhea" id="RHEA-COMP:10698"/>
        <dbReference type="Rhea" id="RHEA-COMP:10700"/>
        <dbReference type="ChEBI" id="CHEBI:15377"/>
        <dbReference type="ChEBI" id="CHEBI:29950"/>
        <dbReference type="ChEBI" id="CHEBI:30879"/>
        <dbReference type="ChEBI" id="CHEBI:35924"/>
        <dbReference type="ChEBI" id="CHEBI:50058"/>
        <dbReference type="EC" id="1.11.1.24"/>
    </reaction>
</comment>
<dbReference type="EC" id="1.11.1.24" evidence="9"/>
<evidence type="ECO:0000256" key="9">
    <source>
        <dbReference type="HAMAP-Rule" id="MF_00401"/>
    </source>
</evidence>
<protein>
    <recommendedName>
        <fullName evidence="9">Peroxiredoxin</fullName>
        <ecNumber evidence="9">1.11.1.24</ecNumber>
    </recommendedName>
    <alternativeName>
        <fullName evidence="9">Thioredoxin peroxidase</fullName>
    </alternativeName>
    <alternativeName>
        <fullName evidence="9">Thioredoxin-dependent peroxiredoxin</fullName>
    </alternativeName>
</protein>
<dbReference type="Gene3D" id="3.40.30.10">
    <property type="entry name" value="Glutaredoxin"/>
    <property type="match status" value="1"/>
</dbReference>
<dbReference type="InterPro" id="IPR000866">
    <property type="entry name" value="AhpC/TSA"/>
</dbReference>
<comment type="similarity">
    <text evidence="1">Belongs to the peroxiredoxin family. AhpC/Prx1 subfamily.</text>
</comment>
<dbReference type="PANTHER" id="PTHR10681">
    <property type="entry name" value="THIOREDOXIN PEROXIDASE"/>
    <property type="match status" value="1"/>
</dbReference>
<comment type="function">
    <text evidence="8 9">Thiol-specific peroxidase that catalyzes the reduction of hydrogen peroxide and organic hydroperoxides to water and alcohols, respectively. Plays a role in cell protection against oxidative stress by detoxifying peroxides.</text>
</comment>
<feature type="disulfide bond" description="Interchain (with Cys-224); in linked form" evidence="9">
    <location>
        <position position="61"/>
    </location>
</feature>
<dbReference type="GO" id="GO:0033554">
    <property type="term" value="P:cellular response to stress"/>
    <property type="evidence" value="ECO:0007669"/>
    <property type="project" value="TreeGrafter"/>
</dbReference>
<evidence type="ECO:0000256" key="10">
    <source>
        <dbReference type="PIRSR" id="PIRSR000239-1"/>
    </source>
</evidence>
<keyword evidence="9" id="KW-1015">Disulfide bond</keyword>
<dbReference type="CDD" id="cd03016">
    <property type="entry name" value="PRX_1cys"/>
    <property type="match status" value="1"/>
</dbReference>
<reference evidence="12" key="1">
    <citation type="submission" date="2021-04" db="EMBL/GenBank/DDBJ databases">
        <title>Genome based classification of Actinospica acidithermotolerans sp. nov., an actinobacterium isolated from an Indonesian hot spring.</title>
        <authorList>
            <person name="Kusuma A.B."/>
            <person name="Putra K.E."/>
            <person name="Nafisah S."/>
            <person name="Loh J."/>
            <person name="Nouioui I."/>
            <person name="Goodfellow M."/>
        </authorList>
    </citation>
    <scope>NUCLEOTIDE SEQUENCE</scope>
    <source>
        <strain evidence="12">DSM 45618</strain>
    </source>
</reference>
<feature type="binding site" evidence="9">
    <location>
        <position position="138"/>
    </location>
    <ligand>
        <name>substrate</name>
    </ligand>
</feature>
<evidence type="ECO:0000313" key="12">
    <source>
        <dbReference type="EMBL" id="MBS2966329.1"/>
    </source>
</evidence>
<evidence type="ECO:0000256" key="7">
    <source>
        <dbReference type="ARBA" id="ARBA00025719"/>
    </source>
</evidence>
<dbReference type="Gene3D" id="3.30.1020.10">
    <property type="entry name" value="Antioxidant, Horf6, Chain A, domain2"/>
    <property type="match status" value="1"/>
</dbReference>
<evidence type="ECO:0000259" key="11">
    <source>
        <dbReference type="PROSITE" id="PS51352"/>
    </source>
</evidence>
<dbReference type="InterPro" id="IPR045020">
    <property type="entry name" value="PRX_1cys"/>
</dbReference>
<feature type="domain" description="Thioredoxin" evidence="11">
    <location>
        <begin position="20"/>
        <end position="175"/>
    </location>
</feature>
<evidence type="ECO:0000256" key="5">
    <source>
        <dbReference type="ARBA" id="ARBA00023002"/>
    </source>
</evidence>
<dbReference type="AlphaFoldDB" id="A0A8J7WUF1"/>
<dbReference type="RefSeq" id="WP_211471296.1">
    <property type="nucleotide sequence ID" value="NZ_JAGSXH010000139.1"/>
</dbReference>
<dbReference type="GO" id="GO:0006979">
    <property type="term" value="P:response to oxidative stress"/>
    <property type="evidence" value="ECO:0007669"/>
    <property type="project" value="TreeGrafter"/>
</dbReference>
<dbReference type="InterPro" id="IPR036249">
    <property type="entry name" value="Thioredoxin-like_sf"/>
</dbReference>